<name>A0A7X9XD23_9BACT</name>
<keyword evidence="3" id="KW-1185">Reference proteome</keyword>
<feature type="chain" id="PRO_5031470273" evidence="1">
    <location>
        <begin position="23"/>
        <end position="136"/>
    </location>
</feature>
<evidence type="ECO:0000313" key="3">
    <source>
        <dbReference type="Proteomes" id="UP000576082"/>
    </source>
</evidence>
<evidence type="ECO:0000256" key="1">
    <source>
        <dbReference type="SAM" id="SignalP"/>
    </source>
</evidence>
<dbReference type="AlphaFoldDB" id="A0A7X9XD23"/>
<comment type="caution">
    <text evidence="2">The sequence shown here is derived from an EMBL/GenBank/DDBJ whole genome shotgun (WGS) entry which is preliminary data.</text>
</comment>
<dbReference type="Proteomes" id="UP000576082">
    <property type="component" value="Unassembled WGS sequence"/>
</dbReference>
<accession>A0A7X9XD23</accession>
<dbReference type="RefSeq" id="WP_169660637.1">
    <property type="nucleotide sequence ID" value="NZ_JABANE010000162.1"/>
</dbReference>
<dbReference type="Gene3D" id="3.20.20.80">
    <property type="entry name" value="Glycosidases"/>
    <property type="match status" value="1"/>
</dbReference>
<sequence>MKYRNLMIILCLHLLLTNISYGGDKHGESSRYLSYHSLVMTGYQGWFHVPGDENNNKSWVHWGHGGKFDAQNCTIDLIPDTREYKKTYDTPLEFENGEKVKLFSSSDKSTTDVHFKWMRQYGIDGAFMGDGYFRLI</sequence>
<keyword evidence="1" id="KW-0732">Signal</keyword>
<feature type="signal peptide" evidence="1">
    <location>
        <begin position="1"/>
        <end position="22"/>
    </location>
</feature>
<protein>
    <submittedName>
        <fullName evidence="2">Uncharacterized protein</fullName>
    </submittedName>
</protein>
<gene>
    <name evidence="2" type="ORF">HHU12_31080</name>
</gene>
<organism evidence="2 3">
    <name type="scientific">Flammeovirga aprica JL-4</name>
    <dbReference type="NCBI Taxonomy" id="694437"/>
    <lineage>
        <taxon>Bacteria</taxon>
        <taxon>Pseudomonadati</taxon>
        <taxon>Bacteroidota</taxon>
        <taxon>Cytophagia</taxon>
        <taxon>Cytophagales</taxon>
        <taxon>Flammeovirgaceae</taxon>
        <taxon>Flammeovirga</taxon>
    </lineage>
</organism>
<proteinExistence type="predicted"/>
<dbReference type="EMBL" id="JABANE010000162">
    <property type="protein sequence ID" value="NME72446.1"/>
    <property type="molecule type" value="Genomic_DNA"/>
</dbReference>
<reference evidence="2 3" key="1">
    <citation type="submission" date="2020-04" db="EMBL/GenBank/DDBJ databases">
        <title>Flammeovirga sp. SR4, a novel species isolated from seawater.</title>
        <authorList>
            <person name="Wang X."/>
        </authorList>
    </citation>
    <scope>NUCLEOTIDE SEQUENCE [LARGE SCALE GENOMIC DNA]</scope>
    <source>
        <strain evidence="2 3">ATCC 23126</strain>
    </source>
</reference>
<evidence type="ECO:0000313" key="2">
    <source>
        <dbReference type="EMBL" id="NME72446.1"/>
    </source>
</evidence>